<reference evidence="2 3" key="1">
    <citation type="submission" date="2019-07" db="EMBL/GenBank/DDBJ databases">
        <title>Whole genome shotgun sequence of Pseudonocardia asaccharolytica NBRC 16224.</title>
        <authorList>
            <person name="Hosoyama A."/>
            <person name="Uohara A."/>
            <person name="Ohji S."/>
            <person name="Ichikawa N."/>
        </authorList>
    </citation>
    <scope>NUCLEOTIDE SEQUENCE [LARGE SCALE GENOMIC DNA]</scope>
    <source>
        <strain evidence="2 3">NBRC 16224</strain>
    </source>
</reference>
<dbReference type="InterPro" id="IPR002018">
    <property type="entry name" value="CarbesteraseB"/>
</dbReference>
<dbReference type="Pfam" id="PF00135">
    <property type="entry name" value="COesterase"/>
    <property type="match status" value="1"/>
</dbReference>
<keyword evidence="3" id="KW-1185">Reference proteome</keyword>
<dbReference type="EMBL" id="BJVI01000027">
    <property type="protein sequence ID" value="GEL18874.1"/>
    <property type="molecule type" value="Genomic_DNA"/>
</dbReference>
<dbReference type="SUPFAM" id="SSF53474">
    <property type="entry name" value="alpha/beta-Hydrolases"/>
    <property type="match status" value="1"/>
</dbReference>
<dbReference type="STRING" id="1123024.GCA_000423625_00297"/>
<comment type="caution">
    <text evidence="2">The sequence shown here is derived from an EMBL/GenBank/DDBJ whole genome shotgun (WGS) entry which is preliminary data.</text>
</comment>
<dbReference type="InterPro" id="IPR029058">
    <property type="entry name" value="AB_hydrolase_fold"/>
</dbReference>
<dbReference type="Gene3D" id="3.40.50.1820">
    <property type="entry name" value="alpha/beta hydrolase"/>
    <property type="match status" value="1"/>
</dbReference>
<evidence type="ECO:0000259" key="1">
    <source>
        <dbReference type="Pfam" id="PF00135"/>
    </source>
</evidence>
<gene>
    <name evidence="2" type="ORF">PA7_27110</name>
</gene>
<proteinExistence type="predicted"/>
<evidence type="ECO:0000313" key="2">
    <source>
        <dbReference type="EMBL" id="GEL18874.1"/>
    </source>
</evidence>
<sequence>MRDNITAFGGDPGSVTLWGESASGYGVCAQLAARGLFHSAIVQSAPV</sequence>
<dbReference type="PANTHER" id="PTHR11559">
    <property type="entry name" value="CARBOXYLESTERASE"/>
    <property type="match status" value="1"/>
</dbReference>
<dbReference type="Proteomes" id="UP000321328">
    <property type="component" value="Unassembled WGS sequence"/>
</dbReference>
<protein>
    <recommendedName>
        <fullName evidence="1">Carboxylesterase type B domain-containing protein</fullName>
    </recommendedName>
</protein>
<name>A0A511D5L8_9PSEU</name>
<evidence type="ECO:0000313" key="3">
    <source>
        <dbReference type="Proteomes" id="UP000321328"/>
    </source>
</evidence>
<dbReference type="AlphaFoldDB" id="A0A511D5L8"/>
<feature type="domain" description="Carboxylesterase type B" evidence="1">
    <location>
        <begin position="2"/>
        <end position="45"/>
    </location>
</feature>
<accession>A0A511D5L8</accession>
<dbReference type="InterPro" id="IPR050309">
    <property type="entry name" value="Type-B_Carboxylest/Lipase"/>
</dbReference>
<organism evidence="2 3">
    <name type="scientific">Pseudonocardia asaccharolytica DSM 44247 = NBRC 16224</name>
    <dbReference type="NCBI Taxonomy" id="1123024"/>
    <lineage>
        <taxon>Bacteria</taxon>
        <taxon>Bacillati</taxon>
        <taxon>Actinomycetota</taxon>
        <taxon>Actinomycetes</taxon>
        <taxon>Pseudonocardiales</taxon>
        <taxon>Pseudonocardiaceae</taxon>
        <taxon>Pseudonocardia</taxon>
    </lineage>
</organism>